<dbReference type="AlphaFoldDB" id="A0A6J7C3S3"/>
<evidence type="ECO:0000256" key="1">
    <source>
        <dbReference type="SAM" id="MobiDB-lite"/>
    </source>
</evidence>
<protein>
    <submittedName>
        <fullName evidence="2">Unannotated protein</fullName>
    </submittedName>
</protein>
<evidence type="ECO:0000313" key="2">
    <source>
        <dbReference type="EMBL" id="CAB4852717.1"/>
    </source>
</evidence>
<sequence>MVKHVKSSEKKLGKSGKEAENIAWATANKRGMLDNKNKKKGVAEGSTTRGGFGGSASQAQHEIQWLKNKIETLKPLLAKRPSVARQIKDLERQIRERELAIAYQKEGVAEGSAPWAANWKKAALASKKAQQSPSGTNHKRAAELHRHGATDPWGPYKDKHIEAAEKHEKAMKMYEGVAEGREDWDTNSTEWQRKEQGIADQGKRDFKRGEHEQEYARDQEIERANKAREEGKWYIRADGKVVRTDDGQPKEFFGKKNANTAGVAYQRENPKAKVMLSTSPEDKNDELYETTKGNTLSFSTRGISEGQIYSYFKKKYSLYESEKFPQRMVSSIKHLDETDNHNEISQFIHRVETFNHSGKVKVGDFFAVLDFEVNFAWKEIEGRGFTKAKRISKISSTGDKINYVEFEDGDRYPRLAKATYSAGDKQRPMEYAAYFTKTNNAEQALTMLALIVPESWEFNIGEIERVGKVAEAQIKEDDVVLAPGKGRQFKPGLLNKPEVKTNPTDTVKLDVPLLIRLLEFAKEDALDDMALHDLAEKLVAGCQRGRTLSMKDYDSLVPEKSVDEDATDPQDRMAIVKAGMAKAFAAKSGPELDEGGMTPEPQQDRMETVKAGMRKAHAAKSQPQPTMDEGGIADPEASRMETVRAGMRKAHADKSTEMDEGRFVSRNGQPTDKLGNMLPQKVVPLKAPAGPRRDSNGLTRDDYQVVWRKIEDVVGQIFPDGDPIDYMAPWLMKKGIQDFHIGEVIDKACKLNGYKDMYAYYDHFKIGDYGWEEPVDEDLRVAPRQPVPQDWKARKQAVQQQLIDPKLSKDPHTRAAFFRKMADLNAEGMKYGVQEEFEPKLVSGPGERT</sequence>
<feature type="region of interest" description="Disordered" evidence="1">
    <location>
        <begin position="1"/>
        <end position="20"/>
    </location>
</feature>
<feature type="region of interest" description="Disordered" evidence="1">
    <location>
        <begin position="28"/>
        <end position="59"/>
    </location>
</feature>
<gene>
    <name evidence="2" type="ORF">UFOPK3267_02247</name>
</gene>
<feature type="compositionally biased region" description="Basic and acidic residues" evidence="1">
    <location>
        <begin position="650"/>
        <end position="663"/>
    </location>
</feature>
<accession>A0A6J7C3S3</accession>
<feature type="region of interest" description="Disordered" evidence="1">
    <location>
        <begin position="649"/>
        <end position="676"/>
    </location>
</feature>
<feature type="compositionally biased region" description="Basic and acidic residues" evidence="1">
    <location>
        <begin position="191"/>
        <end position="222"/>
    </location>
</feature>
<reference evidence="2" key="1">
    <citation type="submission" date="2020-05" db="EMBL/GenBank/DDBJ databases">
        <authorList>
            <person name="Chiriac C."/>
            <person name="Salcher M."/>
            <person name="Ghai R."/>
            <person name="Kavagutti S V."/>
        </authorList>
    </citation>
    <scope>NUCLEOTIDE SEQUENCE</scope>
</reference>
<organism evidence="2">
    <name type="scientific">freshwater metagenome</name>
    <dbReference type="NCBI Taxonomy" id="449393"/>
    <lineage>
        <taxon>unclassified sequences</taxon>
        <taxon>metagenomes</taxon>
        <taxon>ecological metagenomes</taxon>
    </lineage>
</organism>
<proteinExistence type="predicted"/>
<feature type="region of interest" description="Disordered" evidence="1">
    <location>
        <begin position="181"/>
        <end position="222"/>
    </location>
</feature>
<dbReference type="EMBL" id="CAFBIY010000149">
    <property type="protein sequence ID" value="CAB4852717.1"/>
    <property type="molecule type" value="Genomic_DNA"/>
</dbReference>
<name>A0A6J7C3S3_9ZZZZ</name>